<gene>
    <name evidence="5" type="ORF">CBW42_11150</name>
</gene>
<accession>A0A252F1M7</accession>
<dbReference type="InterPro" id="IPR019888">
    <property type="entry name" value="Tscrpt_reg_AsnC-like"/>
</dbReference>
<feature type="domain" description="HTH asnC-type" evidence="4">
    <location>
        <begin position="1"/>
        <end position="77"/>
    </location>
</feature>
<dbReference type="GO" id="GO:0043565">
    <property type="term" value="F:sequence-specific DNA binding"/>
    <property type="evidence" value="ECO:0007669"/>
    <property type="project" value="InterPro"/>
</dbReference>
<keyword evidence="1" id="KW-0805">Transcription regulation</keyword>
<dbReference type="Pfam" id="PF13404">
    <property type="entry name" value="HTH_AsnC-type"/>
    <property type="match status" value="1"/>
</dbReference>
<keyword evidence="3" id="KW-0804">Transcription</keyword>
<sequence>MHRILQLLEQDARITPARIAKMLGITEQEVNASIHKYEKENVILGYKAIIDWDKVERDSVTALIEVRVSPQKGMGFDELARRIHCHKQVVSVYLMSGSFDFTVIINGRSLQEVSRFVSENLAPMENIISTSTHFVLKKYKDAGIDFNPVDEREDFHDD</sequence>
<organism evidence="5 6">
    <name type="scientific">Butyricicoccus porcorum</name>
    <dbReference type="NCBI Taxonomy" id="1945634"/>
    <lineage>
        <taxon>Bacteria</taxon>
        <taxon>Bacillati</taxon>
        <taxon>Bacillota</taxon>
        <taxon>Clostridia</taxon>
        <taxon>Eubacteriales</taxon>
        <taxon>Butyricicoccaceae</taxon>
        <taxon>Butyricicoccus</taxon>
    </lineage>
</organism>
<keyword evidence="6" id="KW-1185">Reference proteome</keyword>
<dbReference type="EMBL" id="NHOC01000010">
    <property type="protein sequence ID" value="OUM19714.1"/>
    <property type="molecule type" value="Genomic_DNA"/>
</dbReference>
<dbReference type="PANTHER" id="PTHR43413">
    <property type="entry name" value="TRANSCRIPTIONAL REGULATOR, ASNC FAMILY"/>
    <property type="match status" value="1"/>
</dbReference>
<protein>
    <submittedName>
        <fullName evidence="5">AsnC family transcriptional regulator</fullName>
    </submittedName>
</protein>
<dbReference type="SUPFAM" id="SSF46785">
    <property type="entry name" value="Winged helix' DNA-binding domain"/>
    <property type="match status" value="1"/>
</dbReference>
<evidence type="ECO:0000313" key="5">
    <source>
        <dbReference type="EMBL" id="OUM19714.1"/>
    </source>
</evidence>
<dbReference type="InterPro" id="IPR036388">
    <property type="entry name" value="WH-like_DNA-bd_sf"/>
</dbReference>
<dbReference type="AlphaFoldDB" id="A0A252F1M7"/>
<dbReference type="PROSITE" id="PS50956">
    <property type="entry name" value="HTH_ASNC_2"/>
    <property type="match status" value="1"/>
</dbReference>
<evidence type="ECO:0000256" key="1">
    <source>
        <dbReference type="ARBA" id="ARBA00023015"/>
    </source>
</evidence>
<dbReference type="OrthoDB" id="66249at2"/>
<dbReference type="Proteomes" id="UP000194903">
    <property type="component" value="Unassembled WGS sequence"/>
</dbReference>
<evidence type="ECO:0000313" key="6">
    <source>
        <dbReference type="Proteomes" id="UP000194903"/>
    </source>
</evidence>
<dbReference type="Gene3D" id="1.10.10.10">
    <property type="entry name" value="Winged helix-like DNA-binding domain superfamily/Winged helix DNA-binding domain"/>
    <property type="match status" value="1"/>
</dbReference>
<evidence type="ECO:0000256" key="3">
    <source>
        <dbReference type="ARBA" id="ARBA00023163"/>
    </source>
</evidence>
<evidence type="ECO:0000259" key="4">
    <source>
        <dbReference type="PROSITE" id="PS50956"/>
    </source>
</evidence>
<dbReference type="SUPFAM" id="SSF54909">
    <property type="entry name" value="Dimeric alpha+beta barrel"/>
    <property type="match status" value="1"/>
</dbReference>
<dbReference type="InterPro" id="IPR000485">
    <property type="entry name" value="AsnC-type_HTH_dom"/>
</dbReference>
<dbReference type="InterPro" id="IPR011008">
    <property type="entry name" value="Dimeric_a/b-barrel"/>
</dbReference>
<evidence type="ECO:0000256" key="2">
    <source>
        <dbReference type="ARBA" id="ARBA00023125"/>
    </source>
</evidence>
<dbReference type="InterPro" id="IPR036390">
    <property type="entry name" value="WH_DNA-bd_sf"/>
</dbReference>
<dbReference type="Pfam" id="PF01037">
    <property type="entry name" value="AsnC_trans_reg"/>
    <property type="match status" value="1"/>
</dbReference>
<dbReference type="SMART" id="SM00344">
    <property type="entry name" value="HTH_ASNC"/>
    <property type="match status" value="1"/>
</dbReference>
<dbReference type="InterPro" id="IPR050684">
    <property type="entry name" value="HTH-Siroheme_Decarb"/>
</dbReference>
<dbReference type="PANTHER" id="PTHR43413:SF7">
    <property type="entry name" value="HTH-TYPE TRANSCRIPTIONAL REGULATOR PTR2"/>
    <property type="match status" value="1"/>
</dbReference>
<dbReference type="InterPro" id="IPR019887">
    <property type="entry name" value="Tscrpt_reg_AsnC/Lrp_C"/>
</dbReference>
<proteinExistence type="predicted"/>
<name>A0A252F1M7_9FIRM</name>
<comment type="caution">
    <text evidence="5">The sequence shown here is derived from an EMBL/GenBank/DDBJ whole genome shotgun (WGS) entry which is preliminary data.</text>
</comment>
<keyword evidence="2" id="KW-0238">DNA-binding</keyword>
<dbReference type="RefSeq" id="WP_087021424.1">
    <property type="nucleotide sequence ID" value="NZ_CP178353.1"/>
</dbReference>
<dbReference type="Gene3D" id="3.30.70.920">
    <property type="match status" value="1"/>
</dbReference>
<reference evidence="5 6" key="1">
    <citation type="submission" date="2017-05" db="EMBL/GenBank/DDBJ databases">
        <title>Butyricicoccus porcorum sp. nov. a butyrate-producing bacterium from the swine intestinal tract.</title>
        <authorList>
            <person name="Trachsel J."/>
            <person name="Humphrey S."/>
            <person name="Allen H.K."/>
        </authorList>
    </citation>
    <scope>NUCLEOTIDE SEQUENCE [LARGE SCALE GENOMIC DNA]</scope>
    <source>
        <strain evidence="5">BB10</strain>
    </source>
</reference>